<accession>A0A6G4WH47</accession>
<keyword evidence="3" id="KW-0238">DNA-binding</keyword>
<dbReference type="InterPro" id="IPR005119">
    <property type="entry name" value="LysR_subst-bd"/>
</dbReference>
<comment type="similarity">
    <text evidence="1">Belongs to the LysR transcriptional regulatory family.</text>
</comment>
<dbReference type="PANTHER" id="PTHR30126:SF77">
    <property type="entry name" value="TRANSCRIPTIONAL REGULATORY PROTEIN"/>
    <property type="match status" value="1"/>
</dbReference>
<dbReference type="Gene3D" id="3.40.190.10">
    <property type="entry name" value="Periplasmic binding protein-like II"/>
    <property type="match status" value="2"/>
</dbReference>
<keyword evidence="7" id="KW-1185">Reference proteome</keyword>
<dbReference type="Gene3D" id="1.10.10.10">
    <property type="entry name" value="Winged helix-like DNA-binding domain superfamily/Winged helix DNA-binding domain"/>
    <property type="match status" value="1"/>
</dbReference>
<dbReference type="GO" id="GO:0000976">
    <property type="term" value="F:transcription cis-regulatory region binding"/>
    <property type="evidence" value="ECO:0007669"/>
    <property type="project" value="TreeGrafter"/>
</dbReference>
<dbReference type="Pfam" id="PF00126">
    <property type="entry name" value="HTH_1"/>
    <property type="match status" value="1"/>
</dbReference>
<evidence type="ECO:0000259" key="5">
    <source>
        <dbReference type="PROSITE" id="PS50931"/>
    </source>
</evidence>
<dbReference type="EMBL" id="JAAKZF010000043">
    <property type="protein sequence ID" value="NGO54081.1"/>
    <property type="molecule type" value="Genomic_DNA"/>
</dbReference>
<dbReference type="AlphaFoldDB" id="A0A6G4WH47"/>
<dbReference type="InterPro" id="IPR000847">
    <property type="entry name" value="LysR_HTH_N"/>
</dbReference>
<dbReference type="SUPFAM" id="SSF46785">
    <property type="entry name" value="Winged helix' DNA-binding domain"/>
    <property type="match status" value="1"/>
</dbReference>
<evidence type="ECO:0000313" key="7">
    <source>
        <dbReference type="Proteomes" id="UP001642900"/>
    </source>
</evidence>
<dbReference type="InterPro" id="IPR036388">
    <property type="entry name" value="WH-like_DNA-bd_sf"/>
</dbReference>
<evidence type="ECO:0000256" key="4">
    <source>
        <dbReference type="ARBA" id="ARBA00023163"/>
    </source>
</evidence>
<comment type="caution">
    <text evidence="6">The sequence shown here is derived from an EMBL/GenBank/DDBJ whole genome shotgun (WGS) entry which is preliminary data.</text>
</comment>
<dbReference type="RefSeq" id="WP_165032071.1">
    <property type="nucleotide sequence ID" value="NZ_JAAKZF010000043.1"/>
</dbReference>
<dbReference type="Proteomes" id="UP001642900">
    <property type="component" value="Unassembled WGS sequence"/>
</dbReference>
<protein>
    <submittedName>
        <fullName evidence="6">LysR family transcriptional regulator</fullName>
    </submittedName>
</protein>
<evidence type="ECO:0000256" key="2">
    <source>
        <dbReference type="ARBA" id="ARBA00023015"/>
    </source>
</evidence>
<dbReference type="CDD" id="cd05466">
    <property type="entry name" value="PBP2_LTTR_substrate"/>
    <property type="match status" value="1"/>
</dbReference>
<gene>
    <name evidence="6" type="ORF">G6N73_23530</name>
</gene>
<dbReference type="PANTHER" id="PTHR30126">
    <property type="entry name" value="HTH-TYPE TRANSCRIPTIONAL REGULATOR"/>
    <property type="match status" value="1"/>
</dbReference>
<dbReference type="GO" id="GO:0003700">
    <property type="term" value="F:DNA-binding transcription factor activity"/>
    <property type="evidence" value="ECO:0007669"/>
    <property type="project" value="InterPro"/>
</dbReference>
<keyword evidence="2" id="KW-0805">Transcription regulation</keyword>
<sequence>MITLKQAEAFYWIAMLGSVVEAAVRLNLAQSTLSKRVAELETFLGAALFDRNNRAVRLTRVGENLVPIAADLLKLEVRFRETATGPRAFSGPFRFGVTELIALTWLPKLIVAMKDAYPKLVPEPEVDASVSLFDKLAERRLDLAVGLDPPSTDSFRSVPLDSVKLQWMCAPGAGPPEADIVPLSELARYPVLTQGEGSGLQKLVIDRLHGNGITFDRIVKCNSLSVLAALAAAGLGITFLNEHYSQAELRSGRLRIIRTMPEIPPIQYFAVYRTDALDPLADRISQIAKLCCDFSNAANSG</sequence>
<feature type="domain" description="HTH lysR-type" evidence="5">
    <location>
        <begin position="2"/>
        <end position="59"/>
    </location>
</feature>
<dbReference type="SUPFAM" id="SSF53850">
    <property type="entry name" value="Periplasmic binding protein-like II"/>
    <property type="match status" value="1"/>
</dbReference>
<evidence type="ECO:0000256" key="1">
    <source>
        <dbReference type="ARBA" id="ARBA00009437"/>
    </source>
</evidence>
<keyword evidence="4" id="KW-0804">Transcription</keyword>
<evidence type="ECO:0000256" key="3">
    <source>
        <dbReference type="ARBA" id="ARBA00023125"/>
    </source>
</evidence>
<dbReference type="PROSITE" id="PS50931">
    <property type="entry name" value="HTH_LYSR"/>
    <property type="match status" value="1"/>
</dbReference>
<evidence type="ECO:0000313" key="6">
    <source>
        <dbReference type="EMBL" id="NGO54081.1"/>
    </source>
</evidence>
<name>A0A6G4WH47_9HYPH</name>
<dbReference type="InterPro" id="IPR036390">
    <property type="entry name" value="WH_DNA-bd_sf"/>
</dbReference>
<organism evidence="6 7">
    <name type="scientific">Allomesorhizobium camelthorni</name>
    <dbReference type="NCBI Taxonomy" id="475069"/>
    <lineage>
        <taxon>Bacteria</taxon>
        <taxon>Pseudomonadati</taxon>
        <taxon>Pseudomonadota</taxon>
        <taxon>Alphaproteobacteria</taxon>
        <taxon>Hyphomicrobiales</taxon>
        <taxon>Phyllobacteriaceae</taxon>
        <taxon>Allomesorhizobium</taxon>
    </lineage>
</organism>
<reference evidence="6 7" key="1">
    <citation type="submission" date="2020-02" db="EMBL/GenBank/DDBJ databases">
        <title>Genome sequence of strain CCNWXJ40-4.</title>
        <authorList>
            <person name="Gao J."/>
            <person name="Sun J."/>
        </authorList>
    </citation>
    <scope>NUCLEOTIDE SEQUENCE [LARGE SCALE GENOMIC DNA]</scope>
    <source>
        <strain evidence="6 7">CCNWXJ 40-4</strain>
    </source>
</reference>
<proteinExistence type="inferred from homology"/>
<dbReference type="PRINTS" id="PR00039">
    <property type="entry name" value="HTHLYSR"/>
</dbReference>
<dbReference type="Pfam" id="PF03466">
    <property type="entry name" value="LysR_substrate"/>
    <property type="match status" value="1"/>
</dbReference>